<dbReference type="AlphaFoldDB" id="A0A075GGJ6"/>
<dbReference type="EMBL" id="KF900611">
    <property type="protein sequence ID" value="AIF01067.1"/>
    <property type="molecule type" value="Genomic_DNA"/>
</dbReference>
<reference evidence="1" key="1">
    <citation type="journal article" date="2014" name="Genome Biol. Evol.">
        <title>Pangenome evidence for extensive interdomain horizontal transfer affecting lineage core and shell genes in uncultured planktonic thaumarchaeota and euryarchaeota.</title>
        <authorList>
            <person name="Deschamps P."/>
            <person name="Zivanovic Y."/>
            <person name="Moreira D."/>
            <person name="Rodriguez-Valera F."/>
            <person name="Lopez-Garcia P."/>
        </authorList>
    </citation>
    <scope>NUCLEOTIDE SEQUENCE</scope>
</reference>
<protein>
    <submittedName>
        <fullName evidence="1">Uncharacterized protein</fullName>
    </submittedName>
</protein>
<proteinExistence type="predicted"/>
<organism evidence="1">
    <name type="scientific">uncultured marine group II/III euryarchaeote KM3_141_C05</name>
    <dbReference type="NCBI Taxonomy" id="1457876"/>
    <lineage>
        <taxon>Archaea</taxon>
        <taxon>Methanobacteriati</taxon>
        <taxon>Methanobacteriota</taxon>
        <taxon>environmental samples</taxon>
    </lineage>
</organism>
<name>A0A075GGJ6_9EURY</name>
<accession>A0A075GGJ6</accession>
<evidence type="ECO:0000313" key="1">
    <source>
        <dbReference type="EMBL" id="AIF01067.1"/>
    </source>
</evidence>
<sequence>MIVIDDWTPRSGHIDPMAASAISELVNSLPENAPDILVISSLYEDASGEGVWKVRGRRKLEESGFITWMLTVDDTGHQRRTIDTGNEQISLLLEDNGFNARTQSSSSSNP</sequence>